<reference evidence="3 4" key="1">
    <citation type="journal article" date="2012" name="J. Bacteriol.">
        <title>Genome sequence of Mycobacterium hassiacum DSM 44199, a rare source of heat-stable mycobacterial proteins.</title>
        <authorList>
            <person name="Tiago I."/>
            <person name="Maranha A."/>
            <person name="Mendes V."/>
            <person name="Alarico S."/>
            <person name="Moynihan P.J."/>
            <person name="Clarke A.J."/>
            <person name="Macedo-Ribeiro S."/>
            <person name="Pereira P.J."/>
            <person name="Empadinhas N."/>
        </authorList>
    </citation>
    <scope>NUCLEOTIDE SEQUENCE [LARGE SCALE GENOMIC DNA]</scope>
    <source>
        <strain evidence="4">DSM 44199 / CIP 105218 / JCM 12690 / 3849</strain>
    </source>
</reference>
<dbReference type="eggNOG" id="COG2141">
    <property type="taxonomic scope" value="Bacteria"/>
</dbReference>
<keyword evidence="1" id="KW-0560">Oxidoreductase</keyword>
<dbReference type="InterPro" id="IPR011251">
    <property type="entry name" value="Luciferase-like_dom"/>
</dbReference>
<dbReference type="SUPFAM" id="SSF51679">
    <property type="entry name" value="Bacterial luciferase-like"/>
    <property type="match status" value="1"/>
</dbReference>
<evidence type="ECO:0000313" key="4">
    <source>
        <dbReference type="Proteomes" id="UP000006265"/>
    </source>
</evidence>
<dbReference type="PANTHER" id="PTHR43244">
    <property type="match status" value="1"/>
</dbReference>
<dbReference type="Pfam" id="PF00296">
    <property type="entry name" value="Bac_luciferase"/>
    <property type="match status" value="1"/>
</dbReference>
<dbReference type="PANTHER" id="PTHR43244:SF1">
    <property type="entry name" value="5,10-METHYLENETETRAHYDROMETHANOPTERIN REDUCTASE"/>
    <property type="match status" value="1"/>
</dbReference>
<evidence type="ECO:0000313" key="3">
    <source>
        <dbReference type="EMBL" id="EKF21936.1"/>
    </source>
</evidence>
<evidence type="ECO:0000256" key="1">
    <source>
        <dbReference type="ARBA" id="ARBA00023002"/>
    </source>
</evidence>
<dbReference type="InterPro" id="IPR036661">
    <property type="entry name" value="Luciferase-like_sf"/>
</dbReference>
<proteinExistence type="predicted"/>
<protein>
    <submittedName>
        <fullName evidence="3">Luciferase-like monooxygenase family protein</fullName>
    </submittedName>
</protein>
<dbReference type="Proteomes" id="UP000006265">
    <property type="component" value="Unassembled WGS sequence"/>
</dbReference>
<dbReference type="GO" id="GO:0016705">
    <property type="term" value="F:oxidoreductase activity, acting on paired donors, with incorporation or reduction of molecular oxygen"/>
    <property type="evidence" value="ECO:0007669"/>
    <property type="project" value="InterPro"/>
</dbReference>
<dbReference type="InterPro" id="IPR050564">
    <property type="entry name" value="F420-G6PD/mer"/>
</dbReference>
<gene>
    <name evidence="3" type="ORF">C731_4074</name>
</gene>
<dbReference type="Gene3D" id="3.20.20.30">
    <property type="entry name" value="Luciferase-like domain"/>
    <property type="match status" value="1"/>
</dbReference>
<keyword evidence="3" id="KW-0503">Monooxygenase</keyword>
<organism evidence="3 4">
    <name type="scientific">Mycolicibacterium hassiacum (strain DSM 44199 / CIP 105218 / JCM 12690 / 3849)</name>
    <name type="common">Mycobacterium hassiacum</name>
    <dbReference type="NCBI Taxonomy" id="1122247"/>
    <lineage>
        <taxon>Bacteria</taxon>
        <taxon>Bacillati</taxon>
        <taxon>Actinomycetota</taxon>
        <taxon>Actinomycetes</taxon>
        <taxon>Mycobacteriales</taxon>
        <taxon>Mycobacteriaceae</taxon>
        <taxon>Mycolicibacterium</taxon>
    </lineage>
</organism>
<dbReference type="STRING" id="1122247.GCA_000379865_03277"/>
<evidence type="ECO:0000259" key="2">
    <source>
        <dbReference type="Pfam" id="PF00296"/>
    </source>
</evidence>
<dbReference type="EMBL" id="AMRA01000108">
    <property type="protein sequence ID" value="EKF21936.1"/>
    <property type="molecule type" value="Genomic_DNA"/>
</dbReference>
<dbReference type="OrthoDB" id="9775082at2"/>
<dbReference type="RefSeq" id="WP_005630944.1">
    <property type="nucleotide sequence ID" value="NZ_AMRA01000108.1"/>
</dbReference>
<feature type="domain" description="Luciferase-like" evidence="2">
    <location>
        <begin position="15"/>
        <end position="234"/>
    </location>
</feature>
<dbReference type="AlphaFoldDB" id="K5BE32"/>
<accession>K5BE32</accession>
<comment type="caution">
    <text evidence="3">The sequence shown here is derived from an EMBL/GenBank/DDBJ whole genome shotgun (WGS) entry which is preliminary data.</text>
</comment>
<keyword evidence="4" id="KW-1185">Reference proteome</keyword>
<sequence length="295" mass="32203">MTGYGHTPLFGAFVTPSNDPPQRPVELAVAAERAGFDLVTFQDHPYQARFHDTWTLMAYVAARTSRIRIAGNVLNLPLRQPAVLARSAISLDLLSQGRFEMALGAGGFWDPIVAMGGRRLTPGQSRRALDEAIRIMRQMWAPYERGPVRVDGDHYRVVGAKRGPAPAHPIGIWIGGYKPRMLELIGRSADGWLPSLSFLPGGPSDLAELNRRIDEAAVAAGRDPRGIRRILNVTGRFGPRRDGFLDGPAEAWAQDLAELATSYGIGGFVFAVDDEPTLERIAAEMVPATRELLAD</sequence>
<dbReference type="GO" id="GO:0004497">
    <property type="term" value="F:monooxygenase activity"/>
    <property type="evidence" value="ECO:0007669"/>
    <property type="project" value="UniProtKB-KW"/>
</dbReference>
<dbReference type="PATRIC" id="fig|1122247.3.peg.3910"/>
<name>K5BE32_MYCHD</name>